<dbReference type="HOGENOM" id="CLU_2341726_0_0_9"/>
<gene>
    <name evidence="2" type="ordered locus">Curi_c06310</name>
</gene>
<organism evidence="2 3">
    <name type="scientific">Gottschalkia acidurici (strain ATCC 7906 / DSM 604 / BCRC 14475 / CIP 104303 / KCTC 5404 / NCIMB 10678 / 9a)</name>
    <name type="common">Clostridium acidurici</name>
    <dbReference type="NCBI Taxonomy" id="1128398"/>
    <lineage>
        <taxon>Bacteria</taxon>
        <taxon>Bacillati</taxon>
        <taxon>Bacillota</taxon>
        <taxon>Tissierellia</taxon>
        <taxon>Tissierellales</taxon>
        <taxon>Gottschalkiaceae</taxon>
        <taxon>Gottschalkia</taxon>
    </lineage>
</organism>
<keyword evidence="3" id="KW-1185">Reference proteome</keyword>
<dbReference type="OrthoDB" id="3036051at2"/>
<feature type="transmembrane region" description="Helical" evidence="1">
    <location>
        <begin position="77"/>
        <end position="96"/>
    </location>
</feature>
<dbReference type="eggNOG" id="ENOG5033J49">
    <property type="taxonomic scope" value="Bacteria"/>
</dbReference>
<keyword evidence="1" id="KW-0472">Membrane</keyword>
<dbReference type="STRING" id="1128398.Curi_c06310"/>
<name>K0AWU0_GOTA9</name>
<keyword evidence="1" id="KW-1133">Transmembrane helix</keyword>
<feature type="transmembrane region" description="Helical" evidence="1">
    <location>
        <begin position="26"/>
        <end position="46"/>
    </location>
</feature>
<protein>
    <submittedName>
        <fullName evidence="2">Uncharacterized protein</fullName>
    </submittedName>
</protein>
<evidence type="ECO:0000256" key="1">
    <source>
        <dbReference type="SAM" id="Phobius"/>
    </source>
</evidence>
<proteinExistence type="predicted"/>
<reference evidence="2 3" key="1">
    <citation type="journal article" date="2012" name="PLoS ONE">
        <title>The purine-utilizing bacterium Clostridium acidurici 9a: a genome-guided metabolic reconsideration.</title>
        <authorList>
            <person name="Hartwich K."/>
            <person name="Poehlein A."/>
            <person name="Daniel R."/>
        </authorList>
    </citation>
    <scope>NUCLEOTIDE SEQUENCE [LARGE SCALE GENOMIC DNA]</scope>
    <source>
        <strain evidence="3">ATCC 7906 / DSM 604 / BCRC 14475 / CIP 104303 / KCTC 5404 / NCIMB 10678 / 9a</strain>
    </source>
</reference>
<dbReference type="RefSeq" id="WP_014966841.1">
    <property type="nucleotide sequence ID" value="NC_018664.1"/>
</dbReference>
<evidence type="ECO:0000313" key="3">
    <source>
        <dbReference type="Proteomes" id="UP000006094"/>
    </source>
</evidence>
<dbReference type="Proteomes" id="UP000006094">
    <property type="component" value="Chromosome"/>
</dbReference>
<dbReference type="EMBL" id="CP003326">
    <property type="protein sequence ID" value="AFS77704.1"/>
    <property type="molecule type" value="Genomic_DNA"/>
</dbReference>
<evidence type="ECO:0000313" key="2">
    <source>
        <dbReference type="EMBL" id="AFS77704.1"/>
    </source>
</evidence>
<keyword evidence="1" id="KW-0812">Transmembrane</keyword>
<dbReference type="AlphaFoldDB" id="K0AWU0"/>
<accession>K0AWU0</accession>
<dbReference type="KEGG" id="cad:Curi_c06310"/>
<sequence>MKFLILQMQDIYFIIRYNGIRKCNMGWLYLLYMGTLLIIIGSYSILEDFYDFKSILKERVLVKKENVNIDGYLKVKAMIGIFSIVVGILSIINYIYY</sequence>